<proteinExistence type="predicted"/>
<sequence>MQREGEKGPITGRSVSDIEETTAKKLEPVFEEFRKVLSHIYYWISNLINSSMELILGLYNKIRQFVQPVINLINEKFMKIWNNFPPFRWLVYSVMIFNAIPFTIFLAWGIFTLAISLAIAGGGIMITEGFFILLGLSIFLPVAFVLSFISFGFALFLTLAWFGFKVGNTVSRSIGLTSQEMVVDVKGVVAGTMRLIGVGGDTRHA</sequence>
<feature type="transmembrane region" description="Helical" evidence="1">
    <location>
        <begin position="131"/>
        <end position="164"/>
    </location>
</feature>
<organism evidence="2 3">
    <name type="scientific">Diversispora eburnea</name>
    <dbReference type="NCBI Taxonomy" id="1213867"/>
    <lineage>
        <taxon>Eukaryota</taxon>
        <taxon>Fungi</taxon>
        <taxon>Fungi incertae sedis</taxon>
        <taxon>Mucoromycota</taxon>
        <taxon>Glomeromycotina</taxon>
        <taxon>Glomeromycetes</taxon>
        <taxon>Diversisporales</taxon>
        <taxon>Diversisporaceae</taxon>
        <taxon>Diversispora</taxon>
    </lineage>
</organism>
<accession>A0A9N8YK38</accession>
<keyword evidence="1" id="KW-0472">Membrane</keyword>
<dbReference type="OrthoDB" id="2339433at2759"/>
<name>A0A9N8YK38_9GLOM</name>
<dbReference type="AlphaFoldDB" id="A0A9N8YK38"/>
<keyword evidence="1" id="KW-0812">Transmembrane</keyword>
<evidence type="ECO:0000313" key="3">
    <source>
        <dbReference type="Proteomes" id="UP000789706"/>
    </source>
</evidence>
<evidence type="ECO:0000313" key="2">
    <source>
        <dbReference type="EMBL" id="CAG8437772.1"/>
    </source>
</evidence>
<evidence type="ECO:0000256" key="1">
    <source>
        <dbReference type="SAM" id="Phobius"/>
    </source>
</evidence>
<dbReference type="EMBL" id="CAJVPK010000048">
    <property type="protein sequence ID" value="CAG8437772.1"/>
    <property type="molecule type" value="Genomic_DNA"/>
</dbReference>
<gene>
    <name evidence="2" type="ORF">DEBURN_LOCUS1167</name>
</gene>
<keyword evidence="1" id="KW-1133">Transmembrane helix</keyword>
<keyword evidence="3" id="KW-1185">Reference proteome</keyword>
<comment type="caution">
    <text evidence="2">The sequence shown here is derived from an EMBL/GenBank/DDBJ whole genome shotgun (WGS) entry which is preliminary data.</text>
</comment>
<protein>
    <submittedName>
        <fullName evidence="2">7767_t:CDS:1</fullName>
    </submittedName>
</protein>
<reference evidence="2" key="1">
    <citation type="submission" date="2021-06" db="EMBL/GenBank/DDBJ databases">
        <authorList>
            <person name="Kallberg Y."/>
            <person name="Tangrot J."/>
            <person name="Rosling A."/>
        </authorList>
    </citation>
    <scope>NUCLEOTIDE SEQUENCE</scope>
    <source>
        <strain evidence="2">AZ414A</strain>
    </source>
</reference>
<feature type="transmembrane region" description="Helical" evidence="1">
    <location>
        <begin position="89"/>
        <end position="119"/>
    </location>
</feature>
<dbReference type="Proteomes" id="UP000789706">
    <property type="component" value="Unassembled WGS sequence"/>
</dbReference>